<feature type="domain" description="Transketolase-like pyrimidine-binding" evidence="4">
    <location>
        <begin position="4"/>
        <end position="170"/>
    </location>
</feature>
<evidence type="ECO:0000256" key="1">
    <source>
        <dbReference type="ARBA" id="ARBA00001964"/>
    </source>
</evidence>
<dbReference type="OrthoDB" id="9803371at2"/>
<organism evidence="5 6">
    <name type="scientific">Sphaerochaeta pleomorpha (strain ATCC BAA-1885 / DSM 22778 / Grapes)</name>
    <dbReference type="NCBI Taxonomy" id="158190"/>
    <lineage>
        <taxon>Bacteria</taxon>
        <taxon>Pseudomonadati</taxon>
        <taxon>Spirochaetota</taxon>
        <taxon>Spirochaetia</taxon>
        <taxon>Spirochaetales</taxon>
        <taxon>Sphaerochaetaceae</taxon>
        <taxon>Sphaerochaeta</taxon>
    </lineage>
</organism>
<dbReference type="InterPro" id="IPR033248">
    <property type="entry name" value="Transketolase_C"/>
</dbReference>
<gene>
    <name evidence="5" type="ordered locus">SpiGrapes_2526</name>
</gene>
<reference evidence="5 6" key="1">
    <citation type="submission" date="2011-11" db="EMBL/GenBank/DDBJ databases">
        <title>Complete sequence of Spirochaeta sp. grapes.</title>
        <authorList>
            <consortium name="US DOE Joint Genome Institute"/>
            <person name="Lucas S."/>
            <person name="Han J."/>
            <person name="Lapidus A."/>
            <person name="Cheng J.-F."/>
            <person name="Goodwin L."/>
            <person name="Pitluck S."/>
            <person name="Peters L."/>
            <person name="Ovchinnikova G."/>
            <person name="Munk A.C."/>
            <person name="Detter J.C."/>
            <person name="Han C."/>
            <person name="Tapia R."/>
            <person name="Land M."/>
            <person name="Hauser L."/>
            <person name="Kyrpides N."/>
            <person name="Ivanova N."/>
            <person name="Pagani I."/>
            <person name="Ritalahtilisa K."/>
            <person name="Loeffler F."/>
            <person name="Woyke T."/>
        </authorList>
    </citation>
    <scope>NUCLEOTIDE SEQUENCE [LARGE SCALE GENOMIC DNA]</scope>
    <source>
        <strain evidence="6">ATCC BAA-1885 / DSM 22778 / Grapes</strain>
    </source>
</reference>
<dbReference type="STRING" id="158190.SpiGrapes_2526"/>
<dbReference type="Pfam" id="PF02780">
    <property type="entry name" value="Transketolase_C"/>
    <property type="match status" value="1"/>
</dbReference>
<dbReference type="InterPro" id="IPR051157">
    <property type="entry name" value="PDH/Transketolase"/>
</dbReference>
<accession>G8QU40</accession>
<dbReference type="EMBL" id="CP003155">
    <property type="protein sequence ID" value="AEV30287.1"/>
    <property type="molecule type" value="Genomic_DNA"/>
</dbReference>
<dbReference type="FunFam" id="3.40.50.970:FF:000129">
    <property type="entry name" value="Transketolase"/>
    <property type="match status" value="1"/>
</dbReference>
<dbReference type="AlphaFoldDB" id="G8QU40"/>
<dbReference type="RefSeq" id="WP_014271127.1">
    <property type="nucleotide sequence ID" value="NC_016633.1"/>
</dbReference>
<evidence type="ECO:0000256" key="3">
    <source>
        <dbReference type="ARBA" id="ARBA00023052"/>
    </source>
</evidence>
<evidence type="ECO:0000256" key="2">
    <source>
        <dbReference type="ARBA" id="ARBA00007131"/>
    </source>
</evidence>
<sequence length="313" mass="33557">METKEMRAVYCDTLIDLASENPAIVVVEADLMKATGTMKFKDVYPQRSVDVGVAEANMVGVSAGLSADGKIPFAATFGCFASRRVFDQFFISANYAGLNVKLVGTDPGISAGFNGGTHMPFEDIGMMKLIPNLTILEPSDPVSLEALVRACAKHEGCTYMRLHRKAVKPIYAEGETFELGKGKVLLDGPDVTIIALGAILVPEALKAAGILKESGISAAVIDMHTVKPLDEELVLAYAQKTGRIVTAEDHQVSGGLGDSVANFLAKNHPTRMAMVGVQDEFGQVGTQAWLQQYYKMTAEEIALQAARLVKETN</sequence>
<evidence type="ECO:0000313" key="6">
    <source>
        <dbReference type="Proteomes" id="UP000005632"/>
    </source>
</evidence>
<evidence type="ECO:0000313" key="5">
    <source>
        <dbReference type="EMBL" id="AEV30287.1"/>
    </source>
</evidence>
<dbReference type="SUPFAM" id="SSF52518">
    <property type="entry name" value="Thiamin diphosphate-binding fold (THDP-binding)"/>
    <property type="match status" value="1"/>
</dbReference>
<proteinExistence type="inferred from homology"/>
<dbReference type="Gene3D" id="3.40.50.970">
    <property type="match status" value="1"/>
</dbReference>
<keyword evidence="3" id="KW-0786">Thiamine pyrophosphate</keyword>
<evidence type="ECO:0000259" key="4">
    <source>
        <dbReference type="SMART" id="SM00861"/>
    </source>
</evidence>
<dbReference type="InterPro" id="IPR005475">
    <property type="entry name" value="Transketolase-like_Pyr-bd"/>
</dbReference>
<dbReference type="HOGENOM" id="CLU_009227_1_1_12"/>
<keyword evidence="6" id="KW-1185">Reference proteome</keyword>
<dbReference type="Proteomes" id="UP000005632">
    <property type="component" value="Chromosome"/>
</dbReference>
<dbReference type="eggNOG" id="COG3958">
    <property type="taxonomic scope" value="Bacteria"/>
</dbReference>
<name>G8QU40_SPHPG</name>
<dbReference type="CDD" id="cd07033">
    <property type="entry name" value="TPP_PYR_DXS_TK_like"/>
    <property type="match status" value="1"/>
</dbReference>
<dbReference type="SUPFAM" id="SSF52922">
    <property type="entry name" value="TK C-terminal domain-like"/>
    <property type="match status" value="1"/>
</dbReference>
<dbReference type="KEGG" id="sgp:SpiGrapes_2526"/>
<protein>
    <submittedName>
        <fullName evidence="5">Transketolase, alpha subunit</fullName>
    </submittedName>
</protein>
<dbReference type="PANTHER" id="PTHR43825">
    <property type="entry name" value="PYRUVATE DEHYDROGENASE E1 COMPONENT"/>
    <property type="match status" value="1"/>
</dbReference>
<comment type="similarity">
    <text evidence="2">Belongs to the transketolase family.</text>
</comment>
<dbReference type="PANTHER" id="PTHR43825:SF1">
    <property type="entry name" value="TRANSKETOLASE-LIKE PYRIMIDINE-BINDING DOMAIN-CONTAINING PROTEIN"/>
    <property type="match status" value="1"/>
</dbReference>
<dbReference type="Gene3D" id="3.40.50.920">
    <property type="match status" value="1"/>
</dbReference>
<comment type="cofactor">
    <cofactor evidence="1">
        <name>thiamine diphosphate</name>
        <dbReference type="ChEBI" id="CHEBI:58937"/>
    </cofactor>
</comment>
<dbReference type="Pfam" id="PF02779">
    <property type="entry name" value="Transket_pyr"/>
    <property type="match status" value="1"/>
</dbReference>
<dbReference type="SMART" id="SM00861">
    <property type="entry name" value="Transket_pyr"/>
    <property type="match status" value="1"/>
</dbReference>
<dbReference type="InterPro" id="IPR009014">
    <property type="entry name" value="Transketo_C/PFOR_II"/>
</dbReference>
<dbReference type="InterPro" id="IPR029061">
    <property type="entry name" value="THDP-binding"/>
</dbReference>